<proteinExistence type="predicted"/>
<comment type="caution">
    <text evidence="1">The sequence shown here is derived from an EMBL/GenBank/DDBJ whole genome shotgun (WGS) entry which is preliminary data.</text>
</comment>
<protein>
    <submittedName>
        <fullName evidence="1">Uncharacterized protein</fullName>
    </submittedName>
</protein>
<dbReference type="EMBL" id="CM042013">
    <property type="protein sequence ID" value="KAI3740120.1"/>
    <property type="molecule type" value="Genomic_DNA"/>
</dbReference>
<reference evidence="2" key="1">
    <citation type="journal article" date="2022" name="Mol. Ecol. Resour.">
        <title>The genomes of chicory, endive, great burdock and yacon provide insights into Asteraceae palaeo-polyploidization history and plant inulin production.</title>
        <authorList>
            <person name="Fan W."/>
            <person name="Wang S."/>
            <person name="Wang H."/>
            <person name="Wang A."/>
            <person name="Jiang F."/>
            <person name="Liu H."/>
            <person name="Zhao H."/>
            <person name="Xu D."/>
            <person name="Zhang Y."/>
        </authorList>
    </citation>
    <scope>NUCLEOTIDE SEQUENCE [LARGE SCALE GENOMIC DNA]</scope>
    <source>
        <strain evidence="2">cv. Punajuju</strain>
    </source>
</reference>
<dbReference type="Proteomes" id="UP001055811">
    <property type="component" value="Linkage Group LG05"/>
</dbReference>
<sequence length="126" mass="14925">MPSFRLFVSSDDHTINHFFTRLPQSGLPFKWDHDLFIRWTSTVEVRSLPQHFRSHANDHVISLIALWDSVNSFLLCEKFVAWGLSQWFGFAGRRKMGFGQEQPRVLLVLIHHVALNRLWVAYPMWF</sequence>
<evidence type="ECO:0000313" key="2">
    <source>
        <dbReference type="Proteomes" id="UP001055811"/>
    </source>
</evidence>
<gene>
    <name evidence="1" type="ORF">L2E82_30539</name>
</gene>
<name>A0ACB9D108_CICIN</name>
<evidence type="ECO:0000313" key="1">
    <source>
        <dbReference type="EMBL" id="KAI3740120.1"/>
    </source>
</evidence>
<reference evidence="1 2" key="2">
    <citation type="journal article" date="2022" name="Mol. Ecol. Resour.">
        <title>The genomes of chicory, endive, great burdock and yacon provide insights into Asteraceae paleo-polyploidization history and plant inulin production.</title>
        <authorList>
            <person name="Fan W."/>
            <person name="Wang S."/>
            <person name="Wang H."/>
            <person name="Wang A."/>
            <person name="Jiang F."/>
            <person name="Liu H."/>
            <person name="Zhao H."/>
            <person name="Xu D."/>
            <person name="Zhang Y."/>
        </authorList>
    </citation>
    <scope>NUCLEOTIDE SEQUENCE [LARGE SCALE GENOMIC DNA]</scope>
    <source>
        <strain evidence="2">cv. Punajuju</strain>
        <tissue evidence="1">Leaves</tissue>
    </source>
</reference>
<accession>A0ACB9D108</accession>
<keyword evidence="2" id="KW-1185">Reference proteome</keyword>
<organism evidence="1 2">
    <name type="scientific">Cichorium intybus</name>
    <name type="common">Chicory</name>
    <dbReference type="NCBI Taxonomy" id="13427"/>
    <lineage>
        <taxon>Eukaryota</taxon>
        <taxon>Viridiplantae</taxon>
        <taxon>Streptophyta</taxon>
        <taxon>Embryophyta</taxon>
        <taxon>Tracheophyta</taxon>
        <taxon>Spermatophyta</taxon>
        <taxon>Magnoliopsida</taxon>
        <taxon>eudicotyledons</taxon>
        <taxon>Gunneridae</taxon>
        <taxon>Pentapetalae</taxon>
        <taxon>asterids</taxon>
        <taxon>campanulids</taxon>
        <taxon>Asterales</taxon>
        <taxon>Asteraceae</taxon>
        <taxon>Cichorioideae</taxon>
        <taxon>Cichorieae</taxon>
        <taxon>Cichoriinae</taxon>
        <taxon>Cichorium</taxon>
    </lineage>
</organism>